<evidence type="ECO:0000313" key="2">
    <source>
        <dbReference type="Proteomes" id="UP000093510"/>
    </source>
</evidence>
<dbReference type="AlphaFoldDB" id="A0A1B9DML4"/>
<dbReference type="EMBL" id="LVEP01000059">
    <property type="protein sequence ID" value="OCB70914.1"/>
    <property type="molecule type" value="Genomic_DNA"/>
</dbReference>
<proteinExistence type="predicted"/>
<keyword evidence="2" id="KW-1185">Reference proteome</keyword>
<gene>
    <name evidence="1" type="ORF">LPBF_11650</name>
</gene>
<sequence length="141" mass="16841">MKRSKQIEFYNVILKYDERLRLLENLVSETDTDNKVQSVFTKEKCKSCYSKIDFAQLFYILMDEGLLFFDNADEKNNRSKFQLFLENNFTYAGDDGGQSKIKSISRQFSECKGYTYKGKQITFLEELITKMQDRKRRLQSW</sequence>
<dbReference type="OrthoDB" id="1356743at2"/>
<dbReference type="STRING" id="1763534.GCA_001831475_02536"/>
<dbReference type="Proteomes" id="UP000093510">
    <property type="component" value="Unassembled WGS sequence"/>
</dbReference>
<dbReference type="RefSeq" id="WP_066336692.1">
    <property type="nucleotide sequence ID" value="NZ_LVEP01000059.1"/>
</dbReference>
<name>A0A1B9DML4_9FLAO</name>
<organism evidence="1 2">
    <name type="scientific">Flavobacterium crassostreae</name>
    <dbReference type="NCBI Taxonomy" id="1763534"/>
    <lineage>
        <taxon>Bacteria</taxon>
        <taxon>Pseudomonadati</taxon>
        <taxon>Bacteroidota</taxon>
        <taxon>Flavobacteriia</taxon>
        <taxon>Flavobacteriales</taxon>
        <taxon>Flavobacteriaceae</taxon>
        <taxon>Flavobacterium</taxon>
    </lineage>
</organism>
<reference evidence="1 2" key="1">
    <citation type="submission" date="2016-03" db="EMBL/GenBank/DDBJ databases">
        <authorList>
            <person name="Ploux O."/>
        </authorList>
    </citation>
    <scope>NUCLEOTIDE SEQUENCE [LARGE SCALE GENOMIC DNA]</scope>
    <source>
        <strain evidence="1 2">LPB0076</strain>
    </source>
</reference>
<protein>
    <submittedName>
        <fullName evidence="1">Uncharacterized protein</fullName>
    </submittedName>
</protein>
<accession>A0A1B9DML4</accession>
<comment type="caution">
    <text evidence="1">The sequence shown here is derived from an EMBL/GenBank/DDBJ whole genome shotgun (WGS) entry which is preliminary data.</text>
</comment>
<evidence type="ECO:0000313" key="1">
    <source>
        <dbReference type="EMBL" id="OCB70914.1"/>
    </source>
</evidence>